<evidence type="ECO:0000313" key="1">
    <source>
        <dbReference type="EMBL" id="GAA2570721.1"/>
    </source>
</evidence>
<dbReference type="Proteomes" id="UP001500274">
    <property type="component" value="Unassembled WGS sequence"/>
</dbReference>
<evidence type="ECO:0000313" key="2">
    <source>
        <dbReference type="Proteomes" id="UP001500274"/>
    </source>
</evidence>
<protein>
    <submittedName>
        <fullName evidence="1">Uncharacterized protein</fullName>
    </submittedName>
</protein>
<gene>
    <name evidence="1" type="ORF">GCM10009862_06880</name>
</gene>
<comment type="caution">
    <text evidence="1">The sequence shown here is derived from an EMBL/GenBank/DDBJ whole genome shotgun (WGS) entry which is preliminary data.</text>
</comment>
<sequence length="114" mass="12071">MLVAVEASSFVLPLDGIDPQHVAGAMREGIALHEDGGYVWSVDGMSALLALRERVEVIVTLDAVNYGLAETLLEWGLSVTDEPLRSLSEAGAIIIACSPLTLIEDVAQEILGVL</sequence>
<dbReference type="EMBL" id="BAAARI010000003">
    <property type="protein sequence ID" value="GAA2570721.1"/>
    <property type="molecule type" value="Genomic_DNA"/>
</dbReference>
<organism evidence="1 2">
    <name type="scientific">Microbacterium binotii</name>
    <dbReference type="NCBI Taxonomy" id="462710"/>
    <lineage>
        <taxon>Bacteria</taxon>
        <taxon>Bacillati</taxon>
        <taxon>Actinomycetota</taxon>
        <taxon>Actinomycetes</taxon>
        <taxon>Micrococcales</taxon>
        <taxon>Microbacteriaceae</taxon>
        <taxon>Microbacterium</taxon>
    </lineage>
</organism>
<keyword evidence="2" id="KW-1185">Reference proteome</keyword>
<name>A0ABN3P7Z8_9MICO</name>
<accession>A0ABN3P7Z8</accession>
<reference evidence="1 2" key="1">
    <citation type="journal article" date="2019" name="Int. J. Syst. Evol. Microbiol.">
        <title>The Global Catalogue of Microorganisms (GCM) 10K type strain sequencing project: providing services to taxonomists for standard genome sequencing and annotation.</title>
        <authorList>
            <consortium name="The Broad Institute Genomics Platform"/>
            <consortium name="The Broad Institute Genome Sequencing Center for Infectious Disease"/>
            <person name="Wu L."/>
            <person name="Ma J."/>
        </authorList>
    </citation>
    <scope>NUCLEOTIDE SEQUENCE [LARGE SCALE GENOMIC DNA]</scope>
    <source>
        <strain evidence="1 2">JCM 16365</strain>
    </source>
</reference>
<proteinExistence type="predicted"/>